<accession>A0A1I2ILE9</accession>
<dbReference type="RefSeq" id="WP_091208715.1">
    <property type="nucleotide sequence ID" value="NZ_FONQ01000021.1"/>
</dbReference>
<keyword evidence="2" id="KW-1185">Reference proteome</keyword>
<evidence type="ECO:0000313" key="1">
    <source>
        <dbReference type="EMBL" id="SFF42510.1"/>
    </source>
</evidence>
<proteinExistence type="predicted"/>
<dbReference type="AlphaFoldDB" id="A0A1I2ILE9"/>
<evidence type="ECO:0000313" key="2">
    <source>
        <dbReference type="Proteomes" id="UP000198596"/>
    </source>
</evidence>
<organism evidence="1 2">
    <name type="scientific">Flavobacterium xueshanense</name>
    <dbReference type="NCBI Taxonomy" id="935223"/>
    <lineage>
        <taxon>Bacteria</taxon>
        <taxon>Pseudomonadati</taxon>
        <taxon>Bacteroidota</taxon>
        <taxon>Flavobacteriia</taxon>
        <taxon>Flavobacteriales</taxon>
        <taxon>Flavobacteriaceae</taxon>
        <taxon>Flavobacterium</taxon>
    </lineage>
</organism>
<dbReference type="EMBL" id="FONQ01000021">
    <property type="protein sequence ID" value="SFF42510.1"/>
    <property type="molecule type" value="Genomic_DNA"/>
</dbReference>
<reference evidence="2" key="1">
    <citation type="submission" date="2016-10" db="EMBL/GenBank/DDBJ databases">
        <authorList>
            <person name="Varghese N."/>
            <person name="Submissions S."/>
        </authorList>
    </citation>
    <scope>NUCLEOTIDE SEQUENCE [LARGE SCALE GENOMIC DNA]</scope>
    <source>
        <strain evidence="2">CGMCC 1.9227</strain>
    </source>
</reference>
<sequence>MKIRKFEFSIGSYFGSSYSIEYIKGLFLYRTQTAGENTISNINPIFKNDYQFEHIAIFQSDSFDEDLVISEERKLNFFKYITRYCKSWEKEYSNNIVCDGTSWECDIWIDDFRLKSNGLEEFPKNFDTFLKKLSILTSGKIFE</sequence>
<name>A0A1I2ILE9_9FLAO</name>
<protein>
    <submittedName>
        <fullName evidence="1">Uncharacterized protein</fullName>
    </submittedName>
</protein>
<dbReference type="OrthoDB" id="853585at2"/>
<gene>
    <name evidence="1" type="ORF">SAMN04488131_12129</name>
</gene>
<dbReference type="Proteomes" id="UP000198596">
    <property type="component" value="Unassembled WGS sequence"/>
</dbReference>